<evidence type="ECO:0000313" key="4">
    <source>
        <dbReference type="Proteomes" id="UP001231189"/>
    </source>
</evidence>
<feature type="domain" description="DUF4216" evidence="2">
    <location>
        <begin position="292"/>
        <end position="356"/>
    </location>
</feature>
<dbReference type="AlphaFoldDB" id="A0AAD8T5Y9"/>
<dbReference type="Proteomes" id="UP001231189">
    <property type="component" value="Unassembled WGS sequence"/>
</dbReference>
<sequence>MKSFLLVAEANKSKQAIMWTKHGEEGVMMEDGDEEEDNDDQYRSMFSEYDDTAMEDNEEEGGEERAPDEPGDDDLRRAISDARRDCGTDKERLQFNIKEVASKKERIARRPEGSSKGYGTEEVIEFCVDFLPDLKPIGVPESRYEGRLIGKGTLGRKATVCRDKLSFNQAHYTVLYNSSLVAPYIEIHKNVVREINPGQPESLITRQHMNTFGSWLQTHLMSNTTVGEQLYLLARLPSSNICTFQGYEINGNTFYPIDQDKKSTNQNSGVRFDAKDENGHKDTYYGYIEEIWELDYGPTFKVPLFRCKWVKLSGVQVDDKYGMTTVDPNNLAYMDEPFVLANEVAQVFYVKDMSSKPRKRNQQKNTSTEEPKRHIVLSGK</sequence>
<feature type="region of interest" description="Disordered" evidence="1">
    <location>
        <begin position="355"/>
        <end position="380"/>
    </location>
</feature>
<feature type="region of interest" description="Disordered" evidence="1">
    <location>
        <begin position="21"/>
        <end position="76"/>
    </location>
</feature>
<dbReference type="InterPro" id="IPR025312">
    <property type="entry name" value="DUF4216"/>
</dbReference>
<dbReference type="PANTHER" id="PTHR48258">
    <property type="entry name" value="DUF4218 DOMAIN-CONTAINING PROTEIN-RELATED"/>
    <property type="match status" value="1"/>
</dbReference>
<comment type="caution">
    <text evidence="3">The sequence shown here is derived from an EMBL/GenBank/DDBJ whole genome shotgun (WGS) entry which is preliminary data.</text>
</comment>
<evidence type="ECO:0000313" key="3">
    <source>
        <dbReference type="EMBL" id="KAK1669959.1"/>
    </source>
</evidence>
<feature type="compositionally biased region" description="Basic and acidic residues" evidence="1">
    <location>
        <begin position="63"/>
        <end position="76"/>
    </location>
</feature>
<dbReference type="EMBL" id="JAUUTY010000003">
    <property type="protein sequence ID" value="KAK1669959.1"/>
    <property type="molecule type" value="Genomic_DNA"/>
</dbReference>
<feature type="compositionally biased region" description="Acidic residues" evidence="1">
    <location>
        <begin position="27"/>
        <end position="39"/>
    </location>
</feature>
<proteinExistence type="predicted"/>
<evidence type="ECO:0000259" key="2">
    <source>
        <dbReference type="Pfam" id="PF13952"/>
    </source>
</evidence>
<evidence type="ECO:0000256" key="1">
    <source>
        <dbReference type="SAM" id="MobiDB-lite"/>
    </source>
</evidence>
<feature type="compositionally biased region" description="Acidic residues" evidence="1">
    <location>
        <begin position="48"/>
        <end position="62"/>
    </location>
</feature>
<reference evidence="3" key="1">
    <citation type="submission" date="2023-07" db="EMBL/GenBank/DDBJ databases">
        <title>A chromosome-level genome assembly of Lolium multiflorum.</title>
        <authorList>
            <person name="Chen Y."/>
            <person name="Copetti D."/>
            <person name="Kolliker R."/>
            <person name="Studer B."/>
        </authorList>
    </citation>
    <scope>NUCLEOTIDE SEQUENCE</scope>
    <source>
        <strain evidence="3">02402/16</strain>
        <tissue evidence="3">Leaf</tissue>
    </source>
</reference>
<organism evidence="3 4">
    <name type="scientific">Lolium multiflorum</name>
    <name type="common">Italian ryegrass</name>
    <name type="synonym">Lolium perenne subsp. multiflorum</name>
    <dbReference type="NCBI Taxonomy" id="4521"/>
    <lineage>
        <taxon>Eukaryota</taxon>
        <taxon>Viridiplantae</taxon>
        <taxon>Streptophyta</taxon>
        <taxon>Embryophyta</taxon>
        <taxon>Tracheophyta</taxon>
        <taxon>Spermatophyta</taxon>
        <taxon>Magnoliopsida</taxon>
        <taxon>Liliopsida</taxon>
        <taxon>Poales</taxon>
        <taxon>Poaceae</taxon>
        <taxon>BOP clade</taxon>
        <taxon>Pooideae</taxon>
        <taxon>Poodae</taxon>
        <taxon>Poeae</taxon>
        <taxon>Poeae Chloroplast Group 2 (Poeae type)</taxon>
        <taxon>Loliodinae</taxon>
        <taxon>Loliinae</taxon>
        <taxon>Lolium</taxon>
    </lineage>
</organism>
<accession>A0AAD8T5Y9</accession>
<gene>
    <name evidence="3" type="ORF">QYE76_058118</name>
</gene>
<dbReference type="PANTHER" id="PTHR48258:SF9">
    <property type="entry name" value="OS01G0348150 PROTEIN"/>
    <property type="match status" value="1"/>
</dbReference>
<dbReference type="Pfam" id="PF13952">
    <property type="entry name" value="DUF4216"/>
    <property type="match status" value="1"/>
</dbReference>
<name>A0AAD8T5Y9_LOLMU</name>
<protein>
    <recommendedName>
        <fullName evidence="2">DUF4216 domain-containing protein</fullName>
    </recommendedName>
</protein>
<keyword evidence="4" id="KW-1185">Reference proteome</keyword>